<organism evidence="2">
    <name type="scientific">Harpegnathos saltator</name>
    <name type="common">Jerdon's jumping ant</name>
    <dbReference type="NCBI Taxonomy" id="610380"/>
    <lineage>
        <taxon>Eukaryota</taxon>
        <taxon>Metazoa</taxon>
        <taxon>Ecdysozoa</taxon>
        <taxon>Arthropoda</taxon>
        <taxon>Hexapoda</taxon>
        <taxon>Insecta</taxon>
        <taxon>Pterygota</taxon>
        <taxon>Neoptera</taxon>
        <taxon>Endopterygota</taxon>
        <taxon>Hymenoptera</taxon>
        <taxon>Apocrita</taxon>
        <taxon>Aculeata</taxon>
        <taxon>Formicoidea</taxon>
        <taxon>Formicidae</taxon>
        <taxon>Ponerinae</taxon>
        <taxon>Ponerini</taxon>
        <taxon>Harpegnathos</taxon>
    </lineage>
</organism>
<feature type="non-terminal residue" evidence="1">
    <location>
        <position position="1"/>
    </location>
</feature>
<gene>
    <name evidence="1" type="ORF">EAI_14511</name>
</gene>
<dbReference type="EMBL" id="GL452364">
    <property type="protein sequence ID" value="EFN77380.1"/>
    <property type="molecule type" value="Genomic_DNA"/>
</dbReference>
<protein>
    <recommendedName>
        <fullName evidence="3">HTH psq-type domain-containing protein</fullName>
    </recommendedName>
</protein>
<dbReference type="InParanoid" id="E2C3Z4"/>
<name>E2C3Z4_HARSA</name>
<dbReference type="AlphaFoldDB" id="E2C3Z4"/>
<evidence type="ECO:0000313" key="1">
    <source>
        <dbReference type="EMBL" id="EFN77380.1"/>
    </source>
</evidence>
<dbReference type="Proteomes" id="UP000008237">
    <property type="component" value="Unassembled WGS sequence"/>
</dbReference>
<feature type="non-terminal residue" evidence="1">
    <location>
        <position position="52"/>
    </location>
</feature>
<sequence>RSSKERVVRTPEIIQRAQELIFEDPGQSIRKLSSVVGVSEKTMRRIVEEDLR</sequence>
<keyword evidence="2" id="KW-1185">Reference proteome</keyword>
<evidence type="ECO:0000313" key="2">
    <source>
        <dbReference type="Proteomes" id="UP000008237"/>
    </source>
</evidence>
<accession>E2C3Z4</accession>
<reference evidence="1 2" key="1">
    <citation type="journal article" date="2010" name="Science">
        <title>Genomic comparison of the ants Camponotus floridanus and Harpegnathos saltator.</title>
        <authorList>
            <person name="Bonasio R."/>
            <person name="Zhang G."/>
            <person name="Ye C."/>
            <person name="Mutti N.S."/>
            <person name="Fang X."/>
            <person name="Qin N."/>
            <person name="Donahue G."/>
            <person name="Yang P."/>
            <person name="Li Q."/>
            <person name="Li C."/>
            <person name="Zhang P."/>
            <person name="Huang Z."/>
            <person name="Berger S.L."/>
            <person name="Reinberg D."/>
            <person name="Wang J."/>
            <person name="Liebig J."/>
        </authorList>
    </citation>
    <scope>NUCLEOTIDE SEQUENCE [LARGE SCALE GENOMIC DNA]</scope>
    <source>
        <strain evidence="1 2">R22 G/1</strain>
    </source>
</reference>
<evidence type="ECO:0008006" key="3">
    <source>
        <dbReference type="Google" id="ProtNLM"/>
    </source>
</evidence>
<proteinExistence type="predicted"/>
<dbReference type="OrthoDB" id="7540217at2759"/>